<evidence type="ECO:0000313" key="1">
    <source>
        <dbReference type="EMBL" id="POS80498.1"/>
    </source>
</evidence>
<gene>
    <name evidence="1" type="ORF">DHEL01_v201097</name>
</gene>
<accession>A0A2P5IDD1</accession>
<proteinExistence type="predicted"/>
<keyword evidence="2" id="KW-1185">Reference proteome</keyword>
<dbReference type="InParanoid" id="A0A2P5IDD1"/>
<dbReference type="EMBL" id="MAVT02000047">
    <property type="protein sequence ID" value="POS80498.1"/>
    <property type="molecule type" value="Genomic_DNA"/>
</dbReference>
<reference evidence="1" key="1">
    <citation type="submission" date="2017-09" db="EMBL/GenBank/DDBJ databases">
        <title>Polyketide synthases of a Diaporthe helianthi virulent isolate.</title>
        <authorList>
            <person name="Baroncelli R."/>
        </authorList>
    </citation>
    <scope>NUCLEOTIDE SEQUENCE [LARGE SCALE GENOMIC DNA]</scope>
    <source>
        <strain evidence="1">7/96</strain>
    </source>
</reference>
<protein>
    <submittedName>
        <fullName evidence="1">Uncharacterized protein</fullName>
    </submittedName>
</protein>
<dbReference type="Proteomes" id="UP000094444">
    <property type="component" value="Unassembled WGS sequence"/>
</dbReference>
<dbReference type="OrthoDB" id="10426560at2759"/>
<sequence length="131" mass="14435">MRNVFLRAKPTRFGSLPPLAPGRLHLQGRDAGHDPVSWGVDHVADCWRAWRAIRLDEAVVDCYRYTHYCSEPDHPTVTAGPGSEINFARVAYTVHYSLTRSAVGLSVVSAQPSTIIEWMIISGSPPPELGP</sequence>
<evidence type="ECO:0000313" key="2">
    <source>
        <dbReference type="Proteomes" id="UP000094444"/>
    </source>
</evidence>
<dbReference type="AlphaFoldDB" id="A0A2P5IDD1"/>
<name>A0A2P5IDD1_DIAHE</name>
<organism evidence="1 2">
    <name type="scientific">Diaporthe helianthi</name>
    <dbReference type="NCBI Taxonomy" id="158607"/>
    <lineage>
        <taxon>Eukaryota</taxon>
        <taxon>Fungi</taxon>
        <taxon>Dikarya</taxon>
        <taxon>Ascomycota</taxon>
        <taxon>Pezizomycotina</taxon>
        <taxon>Sordariomycetes</taxon>
        <taxon>Sordariomycetidae</taxon>
        <taxon>Diaporthales</taxon>
        <taxon>Diaporthaceae</taxon>
        <taxon>Diaporthe</taxon>
    </lineage>
</organism>
<comment type="caution">
    <text evidence="1">The sequence shown here is derived from an EMBL/GenBank/DDBJ whole genome shotgun (WGS) entry which is preliminary data.</text>
</comment>